<dbReference type="EMBL" id="QGGY01000006">
    <property type="protein sequence ID" value="PWJ75667.1"/>
    <property type="molecule type" value="Genomic_DNA"/>
</dbReference>
<dbReference type="PANTHER" id="PTHR42696">
    <property type="entry name" value="ASPARTATE AMMONIA-LYASE"/>
    <property type="match status" value="1"/>
</dbReference>
<evidence type="ECO:0000313" key="7">
    <source>
        <dbReference type="EMBL" id="PWJ75667.1"/>
    </source>
</evidence>
<reference evidence="7 8" key="1">
    <citation type="submission" date="2018-05" db="EMBL/GenBank/DDBJ databases">
        <authorList>
            <person name="Goeker M."/>
            <person name="Huntemann M."/>
            <person name="Clum A."/>
            <person name="Pillay M."/>
            <person name="Palaniappan K."/>
            <person name="Varghese N."/>
            <person name="Mikhailova N."/>
            <person name="Stamatis D."/>
            <person name="Reddy T."/>
            <person name="Daum C."/>
            <person name="Shapiro N."/>
            <person name="Ivanova N."/>
            <person name="Kyrpides N."/>
            <person name="Woyke T."/>
        </authorList>
    </citation>
    <scope>NUCLEOTIDE SEQUENCE [LARGE SCALE GENOMIC DNA]</scope>
    <source>
        <strain evidence="7 8">DSM 26524</strain>
    </source>
</reference>
<dbReference type="Pfam" id="PF00206">
    <property type="entry name" value="Lyase_1"/>
    <property type="match status" value="1"/>
</dbReference>
<keyword evidence="4" id="KW-0456">Lyase</keyword>
<comment type="caution">
    <text evidence="7">The sequence shown here is derived from an EMBL/GenBank/DDBJ whole genome shotgun (WGS) entry which is preliminary data.</text>
</comment>
<evidence type="ECO:0000256" key="1">
    <source>
        <dbReference type="ARBA" id="ARBA00001494"/>
    </source>
</evidence>
<feature type="domain" description="Fumarase C C-terminal" evidence="6">
    <location>
        <begin position="415"/>
        <end position="467"/>
    </location>
</feature>
<dbReference type="PRINTS" id="PR00149">
    <property type="entry name" value="FUMRATELYASE"/>
</dbReference>
<dbReference type="RefSeq" id="WP_109626592.1">
    <property type="nucleotide sequence ID" value="NZ_JANKBI010000004.1"/>
</dbReference>
<dbReference type="InterPro" id="IPR022761">
    <property type="entry name" value="Fumarate_lyase_N"/>
</dbReference>
<dbReference type="InterPro" id="IPR008948">
    <property type="entry name" value="L-Aspartase-like"/>
</dbReference>
<dbReference type="GO" id="GO:0005829">
    <property type="term" value="C:cytosol"/>
    <property type="evidence" value="ECO:0007669"/>
    <property type="project" value="TreeGrafter"/>
</dbReference>
<dbReference type="Gene3D" id="1.10.275.10">
    <property type="entry name" value="Fumarase/aspartase (N-terminal domain)"/>
    <property type="match status" value="1"/>
</dbReference>
<evidence type="ECO:0000256" key="4">
    <source>
        <dbReference type="ARBA" id="ARBA00023239"/>
    </source>
</evidence>
<feature type="domain" description="Fumarate lyase N-terminal" evidence="5">
    <location>
        <begin position="19"/>
        <end position="348"/>
    </location>
</feature>
<name>A0AB73T4H3_9FIRM</name>
<accession>A0AB73T4H3</accession>
<dbReference type="GO" id="GO:0006531">
    <property type="term" value="P:aspartate metabolic process"/>
    <property type="evidence" value="ECO:0007669"/>
    <property type="project" value="TreeGrafter"/>
</dbReference>
<gene>
    <name evidence="7" type="ORF">C7383_106237</name>
</gene>
<keyword evidence="3" id="KW-0028">Amino-acid biosynthesis</keyword>
<dbReference type="NCBIfam" id="NF008909">
    <property type="entry name" value="PRK12273.1"/>
    <property type="match status" value="1"/>
</dbReference>
<dbReference type="GO" id="GO:0008652">
    <property type="term" value="P:amino acid biosynthetic process"/>
    <property type="evidence" value="ECO:0007669"/>
    <property type="project" value="UniProtKB-KW"/>
</dbReference>
<dbReference type="Proteomes" id="UP000245412">
    <property type="component" value="Unassembled WGS sequence"/>
</dbReference>
<sequence>MEKLLKDGMEYRTENDSIGKKRVPEDVYYGVQSLRAAENFRITGLSMHPEIINSLAHIKKAAAITNCEVGILDKKIADAIVKACDEILAGKLHEYFIVDPIQGGAGTSLNMNANEVIANRAIEILGGKKGDYSIVNPNDHVNCGQSTNDVIPTAGKMTSWKLIEHAQKQLRRLYTALCDKAQEFDHIIKMGRTQMQDAVPIRLGQEFKAYSVAIQRDINRMDKAMDEMLTLNMGGTAIGTGLNADEQYLRRIVPNLAQITGIGFIQAYDLIDSTQNLDPFVAVSGAVKACAVTLSKISNDLRLMSSGPRAGFGEINLPAKQNGSSIMPGKVNPVIPEVVNQVAFNIIGNDMTITMAAEAGQLELNAFEPIIFYCLFQSIDTLGYAVETFVDNCITGITANEDRCRELVENSVGTITAICPHVGYEKAAAVAKAAIKSGASVRSLVLKEGLLGEEDLEKILEPTNMTEPGISGKDLILKGNK</sequence>
<dbReference type="InterPro" id="IPR020557">
    <property type="entry name" value="Fumarate_lyase_CS"/>
</dbReference>
<dbReference type="SUPFAM" id="SSF48557">
    <property type="entry name" value="L-aspartase-like"/>
    <property type="match status" value="1"/>
</dbReference>
<evidence type="ECO:0000259" key="5">
    <source>
        <dbReference type="Pfam" id="PF00206"/>
    </source>
</evidence>
<protein>
    <recommendedName>
        <fullName evidence="2">aspartate ammonia-lyase</fullName>
        <ecNumber evidence="2">4.3.1.1</ecNumber>
    </recommendedName>
</protein>
<dbReference type="InterPro" id="IPR024083">
    <property type="entry name" value="Fumarase/histidase_N"/>
</dbReference>
<dbReference type="FunFam" id="1.10.275.10:FF:000001">
    <property type="entry name" value="Fumarate hydratase, mitochondrial"/>
    <property type="match status" value="1"/>
</dbReference>
<dbReference type="PANTHER" id="PTHR42696:SF2">
    <property type="entry name" value="ASPARTATE AMMONIA-LYASE"/>
    <property type="match status" value="1"/>
</dbReference>
<dbReference type="Gene3D" id="1.20.200.10">
    <property type="entry name" value="Fumarase/aspartase (Central domain)"/>
    <property type="match status" value="1"/>
</dbReference>
<proteinExistence type="predicted"/>
<dbReference type="InterPro" id="IPR051546">
    <property type="entry name" value="Aspartate_Ammonia-Lyase"/>
</dbReference>
<dbReference type="Pfam" id="PF10415">
    <property type="entry name" value="FumaraseC_C"/>
    <property type="match status" value="1"/>
</dbReference>
<dbReference type="AlphaFoldDB" id="A0AB73T4H3"/>
<dbReference type="InterPro" id="IPR018951">
    <property type="entry name" value="Fumarase_C_C"/>
</dbReference>
<dbReference type="GO" id="GO:0006099">
    <property type="term" value="P:tricarboxylic acid cycle"/>
    <property type="evidence" value="ECO:0007669"/>
    <property type="project" value="InterPro"/>
</dbReference>
<dbReference type="CDD" id="cd01357">
    <property type="entry name" value="Aspartase"/>
    <property type="match status" value="1"/>
</dbReference>
<dbReference type="InterPro" id="IPR000362">
    <property type="entry name" value="Fumarate_lyase_fam"/>
</dbReference>
<organism evidence="7 8">
    <name type="scientific">Murimonas intestini</name>
    <dbReference type="NCBI Taxonomy" id="1337051"/>
    <lineage>
        <taxon>Bacteria</taxon>
        <taxon>Bacillati</taxon>
        <taxon>Bacillota</taxon>
        <taxon>Clostridia</taxon>
        <taxon>Lachnospirales</taxon>
        <taxon>Lachnospiraceae</taxon>
        <taxon>Murimonas</taxon>
    </lineage>
</organism>
<dbReference type="GO" id="GO:0008797">
    <property type="term" value="F:aspartate ammonia-lyase activity"/>
    <property type="evidence" value="ECO:0007669"/>
    <property type="project" value="UniProtKB-EC"/>
</dbReference>
<dbReference type="EC" id="4.3.1.1" evidence="2"/>
<evidence type="ECO:0000256" key="2">
    <source>
        <dbReference type="ARBA" id="ARBA00012992"/>
    </source>
</evidence>
<dbReference type="FunFam" id="1.10.40.30:FF:000002">
    <property type="entry name" value="Fumarate hydratase class II"/>
    <property type="match status" value="1"/>
</dbReference>
<evidence type="ECO:0000256" key="3">
    <source>
        <dbReference type="ARBA" id="ARBA00022605"/>
    </source>
</evidence>
<evidence type="ECO:0000259" key="6">
    <source>
        <dbReference type="Pfam" id="PF10415"/>
    </source>
</evidence>
<evidence type="ECO:0000313" key="8">
    <source>
        <dbReference type="Proteomes" id="UP000245412"/>
    </source>
</evidence>
<dbReference type="Gene3D" id="1.10.40.30">
    <property type="entry name" value="Fumarase/aspartase (C-terminal domain)"/>
    <property type="match status" value="1"/>
</dbReference>
<keyword evidence="8" id="KW-1185">Reference proteome</keyword>
<dbReference type="PROSITE" id="PS00163">
    <property type="entry name" value="FUMARATE_LYASES"/>
    <property type="match status" value="1"/>
</dbReference>
<dbReference type="FunFam" id="1.20.200.10:FF:000001">
    <property type="entry name" value="Fumarate hydratase, mitochondrial"/>
    <property type="match status" value="1"/>
</dbReference>
<comment type="catalytic activity">
    <reaction evidence="1">
        <text>L-aspartate = fumarate + NH4(+)</text>
        <dbReference type="Rhea" id="RHEA:16601"/>
        <dbReference type="ChEBI" id="CHEBI:28938"/>
        <dbReference type="ChEBI" id="CHEBI:29806"/>
        <dbReference type="ChEBI" id="CHEBI:29991"/>
        <dbReference type="EC" id="4.3.1.1"/>
    </reaction>
</comment>